<dbReference type="SMART" id="SM00220">
    <property type="entry name" value="S_TKc"/>
    <property type="match status" value="1"/>
</dbReference>
<feature type="compositionally biased region" description="Polar residues" evidence="7">
    <location>
        <begin position="506"/>
        <end position="515"/>
    </location>
</feature>
<sequence>LCEKIVEFRRGSDTADIYSLAFSFDSSFLCVSSDKGTMHIYSIRDSKSNRMVALPHVLNEAYGDLCNFKVDNEWACICAFSDPNHVVTASVNGTFHKHIFTLDGKCNREEYELYLDGIDGCAYGLVLKARKKESDQVVAIKYFKQMPGYNSDIDIIERELRILQSLRFENIVELIEWFHDKKRYFLIFEYVDSNMLEVLQEHPTGLPLEQVRQLSHQLFSGVHWCHTHEIIHRDIKPENLLISKSFVLKLCDFGFARFCNGPASADYYTNYVATRWYRSPELLVGSAYGKSVDIWACGCIMAELATGQALFAGESDIDQLYRIQKSLGQLPTKYLEDMIRNPKFEGFKFPTVKHVEPLETQFSQIFPADFLHLFKNCLQLRSADRLTSEQCIQHDAFYYLNQKRSQSLHQRETPSQSESRLSRSYEDSNLIPTRHRSSSTNHNVRVDEHTDLSFASASFTCEKSKHHTSNVLPDRSVSFNQHRPKIIQTRTRTHSSSSDEEGQSSTFNSRSVNENIDTNTNLLRKTYLPSHQSTPSIREQPSSTLRHDANEVLLRSKPQPLADPIQTSLQNINKRFSLDQYRLLANNQQQIPESYVYRSSMIIVPELTRERPVNDTHVLRSKTRESKRDLFRSQSVHWHPTSDTATNAQRIPSKQTVSDAIGNDDADSTVSSSVRANRSFEQQVSNVFPRTLEQRRNISGSDSHLSNLSINRSSFGLTKGDHTYMNKNALIPQQDLTSITKLSTQSKTSSDLTRRQPSNNGLFSVYPPARIAMKHMASALTSSSQPRSTPFRNSVLKSPQDEN</sequence>
<dbReference type="InterPro" id="IPR015943">
    <property type="entry name" value="WD40/YVTN_repeat-like_dom_sf"/>
</dbReference>
<name>A0A814INK2_ADIRI</name>
<feature type="non-terminal residue" evidence="9">
    <location>
        <position position="1"/>
    </location>
</feature>
<keyword evidence="6" id="KW-0067">ATP-binding</keyword>
<dbReference type="PANTHER" id="PTHR24056">
    <property type="entry name" value="CELL DIVISION PROTEIN KINASE"/>
    <property type="match status" value="1"/>
</dbReference>
<organism evidence="9 10">
    <name type="scientific">Adineta ricciae</name>
    <name type="common">Rotifer</name>
    <dbReference type="NCBI Taxonomy" id="249248"/>
    <lineage>
        <taxon>Eukaryota</taxon>
        <taxon>Metazoa</taxon>
        <taxon>Spiralia</taxon>
        <taxon>Gnathifera</taxon>
        <taxon>Rotifera</taxon>
        <taxon>Eurotatoria</taxon>
        <taxon>Bdelloidea</taxon>
        <taxon>Adinetida</taxon>
        <taxon>Adinetidae</taxon>
        <taxon>Adineta</taxon>
    </lineage>
</organism>
<feature type="region of interest" description="Disordered" evidence="7">
    <location>
        <begin position="619"/>
        <end position="648"/>
    </location>
</feature>
<dbReference type="PROSITE" id="PS50011">
    <property type="entry name" value="PROTEIN_KINASE_DOM"/>
    <property type="match status" value="1"/>
</dbReference>
<gene>
    <name evidence="9" type="ORF">XAT740_LOCUS14510</name>
</gene>
<evidence type="ECO:0000256" key="5">
    <source>
        <dbReference type="ARBA" id="ARBA00022777"/>
    </source>
</evidence>
<keyword evidence="5" id="KW-0418">Kinase</keyword>
<evidence type="ECO:0000256" key="3">
    <source>
        <dbReference type="ARBA" id="ARBA00022679"/>
    </source>
</evidence>
<evidence type="ECO:0000256" key="2">
    <source>
        <dbReference type="ARBA" id="ARBA00022527"/>
    </source>
</evidence>
<dbReference type="SUPFAM" id="SSF50978">
    <property type="entry name" value="WD40 repeat-like"/>
    <property type="match status" value="1"/>
</dbReference>
<feature type="region of interest" description="Disordered" evidence="7">
    <location>
        <begin position="744"/>
        <end position="764"/>
    </location>
</feature>
<evidence type="ECO:0000313" key="10">
    <source>
        <dbReference type="Proteomes" id="UP000663828"/>
    </source>
</evidence>
<accession>A0A814INK2</accession>
<evidence type="ECO:0000256" key="1">
    <source>
        <dbReference type="ARBA" id="ARBA00006485"/>
    </source>
</evidence>
<dbReference type="EMBL" id="CAJNOR010000873">
    <property type="protein sequence ID" value="CAF1026362.1"/>
    <property type="molecule type" value="Genomic_DNA"/>
</dbReference>
<dbReference type="PANTHER" id="PTHR24056:SF111">
    <property type="entry name" value="CYCLIN-DEPENDENT KINASE-LIKE 5"/>
    <property type="match status" value="1"/>
</dbReference>
<evidence type="ECO:0000256" key="6">
    <source>
        <dbReference type="ARBA" id="ARBA00022840"/>
    </source>
</evidence>
<dbReference type="InterPro" id="IPR050108">
    <property type="entry name" value="CDK"/>
</dbReference>
<dbReference type="InterPro" id="IPR000719">
    <property type="entry name" value="Prot_kinase_dom"/>
</dbReference>
<feature type="region of interest" description="Disordered" evidence="7">
    <location>
        <begin position="465"/>
        <end position="515"/>
    </location>
</feature>
<dbReference type="GO" id="GO:0004674">
    <property type="term" value="F:protein serine/threonine kinase activity"/>
    <property type="evidence" value="ECO:0007669"/>
    <property type="project" value="UniProtKB-KW"/>
</dbReference>
<feature type="compositionally biased region" description="Polar residues" evidence="7">
    <location>
        <begin position="407"/>
        <end position="419"/>
    </location>
</feature>
<feature type="region of interest" description="Disordered" evidence="7">
    <location>
        <begin position="407"/>
        <end position="444"/>
    </location>
</feature>
<dbReference type="PROSITE" id="PS00108">
    <property type="entry name" value="PROTEIN_KINASE_ST"/>
    <property type="match status" value="1"/>
</dbReference>
<reference evidence="9" key="1">
    <citation type="submission" date="2021-02" db="EMBL/GenBank/DDBJ databases">
        <authorList>
            <person name="Nowell W R."/>
        </authorList>
    </citation>
    <scope>NUCLEOTIDE SEQUENCE</scope>
</reference>
<feature type="domain" description="Protein kinase" evidence="8">
    <location>
        <begin position="112"/>
        <end position="397"/>
    </location>
</feature>
<dbReference type="AlphaFoldDB" id="A0A814INK2"/>
<evidence type="ECO:0000313" key="9">
    <source>
        <dbReference type="EMBL" id="CAF1026362.1"/>
    </source>
</evidence>
<dbReference type="SUPFAM" id="SSF56112">
    <property type="entry name" value="Protein kinase-like (PK-like)"/>
    <property type="match status" value="1"/>
</dbReference>
<dbReference type="GO" id="GO:0005634">
    <property type="term" value="C:nucleus"/>
    <property type="evidence" value="ECO:0007669"/>
    <property type="project" value="TreeGrafter"/>
</dbReference>
<keyword evidence="2" id="KW-0723">Serine/threonine-protein kinase</keyword>
<dbReference type="Gene3D" id="1.10.510.10">
    <property type="entry name" value="Transferase(Phosphotransferase) domain 1"/>
    <property type="match status" value="1"/>
</dbReference>
<feature type="compositionally biased region" description="Polar residues" evidence="7">
    <location>
        <begin position="744"/>
        <end position="762"/>
    </location>
</feature>
<evidence type="ECO:0000256" key="7">
    <source>
        <dbReference type="SAM" id="MobiDB-lite"/>
    </source>
</evidence>
<dbReference type="InterPro" id="IPR008271">
    <property type="entry name" value="Ser/Thr_kinase_AS"/>
</dbReference>
<protein>
    <recommendedName>
        <fullName evidence="8">Protein kinase domain-containing protein</fullName>
    </recommendedName>
</protein>
<keyword evidence="3" id="KW-0808">Transferase</keyword>
<feature type="region of interest" description="Disordered" evidence="7">
    <location>
        <begin position="777"/>
        <end position="803"/>
    </location>
</feature>
<dbReference type="InterPro" id="IPR011009">
    <property type="entry name" value="Kinase-like_dom_sf"/>
</dbReference>
<proteinExistence type="inferred from homology"/>
<dbReference type="Proteomes" id="UP000663828">
    <property type="component" value="Unassembled WGS sequence"/>
</dbReference>
<dbReference type="InterPro" id="IPR036322">
    <property type="entry name" value="WD40_repeat_dom_sf"/>
</dbReference>
<dbReference type="Pfam" id="PF00069">
    <property type="entry name" value="Pkinase"/>
    <property type="match status" value="1"/>
</dbReference>
<feature type="compositionally biased region" description="Polar residues" evidence="7">
    <location>
        <begin position="632"/>
        <end position="648"/>
    </location>
</feature>
<keyword evidence="10" id="KW-1185">Reference proteome</keyword>
<feature type="compositionally biased region" description="Basic and acidic residues" evidence="7">
    <location>
        <begin position="619"/>
        <end position="631"/>
    </location>
</feature>
<dbReference type="FunFam" id="1.10.510.10:FF:000624">
    <property type="entry name" value="Mitogen-activated protein kinase"/>
    <property type="match status" value="1"/>
</dbReference>
<keyword evidence="4" id="KW-0547">Nucleotide-binding</keyword>
<evidence type="ECO:0000256" key="4">
    <source>
        <dbReference type="ARBA" id="ARBA00022741"/>
    </source>
</evidence>
<comment type="similarity">
    <text evidence="1">Belongs to the protein kinase superfamily. CMGC Ser/Thr protein kinase family. CDC2/CDKX subfamily.</text>
</comment>
<feature type="compositionally biased region" description="Polar residues" evidence="7">
    <location>
        <begin position="779"/>
        <end position="797"/>
    </location>
</feature>
<comment type="caution">
    <text evidence="9">The sequence shown here is derived from an EMBL/GenBank/DDBJ whole genome shotgun (WGS) entry which is preliminary data.</text>
</comment>
<dbReference type="Gene3D" id="2.130.10.10">
    <property type="entry name" value="YVTN repeat-like/Quinoprotein amine dehydrogenase"/>
    <property type="match status" value="1"/>
</dbReference>
<evidence type="ECO:0000259" key="8">
    <source>
        <dbReference type="PROSITE" id="PS50011"/>
    </source>
</evidence>
<dbReference type="GO" id="GO:0005524">
    <property type="term" value="F:ATP binding"/>
    <property type="evidence" value="ECO:0007669"/>
    <property type="project" value="UniProtKB-KW"/>
</dbReference>
<dbReference type="Gene3D" id="3.30.200.20">
    <property type="entry name" value="Phosphorylase Kinase, domain 1"/>
    <property type="match status" value="1"/>
</dbReference>